<feature type="transmembrane region" description="Helical" evidence="2">
    <location>
        <begin position="38"/>
        <end position="58"/>
    </location>
</feature>
<feature type="domain" description="YdbS-like PH" evidence="3">
    <location>
        <begin position="60"/>
        <end position="137"/>
    </location>
</feature>
<feature type="domain" description="YdbS-like PH" evidence="3">
    <location>
        <begin position="278"/>
        <end position="363"/>
    </location>
</feature>
<dbReference type="RefSeq" id="WP_304447304.1">
    <property type="nucleotide sequence ID" value="NZ_JARRAH010000001.1"/>
</dbReference>
<evidence type="ECO:0000256" key="1">
    <source>
        <dbReference type="SAM" id="MobiDB-lite"/>
    </source>
</evidence>
<dbReference type="InterPro" id="IPR005182">
    <property type="entry name" value="YdbS-like_PH"/>
</dbReference>
<keyword evidence="5" id="KW-1185">Reference proteome</keyword>
<keyword evidence="2" id="KW-0472">Membrane</keyword>
<dbReference type="PIRSF" id="PIRSF026631">
    <property type="entry name" value="UCP026631"/>
    <property type="match status" value="1"/>
</dbReference>
<dbReference type="Proteomes" id="UP001596406">
    <property type="component" value="Unassembled WGS sequence"/>
</dbReference>
<dbReference type="PANTHER" id="PTHR34473">
    <property type="entry name" value="UPF0699 TRANSMEMBRANE PROTEIN YDBS"/>
    <property type="match status" value="1"/>
</dbReference>
<evidence type="ECO:0000259" key="3">
    <source>
        <dbReference type="Pfam" id="PF03703"/>
    </source>
</evidence>
<evidence type="ECO:0000313" key="5">
    <source>
        <dbReference type="Proteomes" id="UP001596406"/>
    </source>
</evidence>
<sequence>MRLHPLTAVVRAVRYGFNAGAVGFFLGGMAAGTVGTDVGLVFVLGPLLALLGAAYGLATYLRFTYELTDDTLDVASGVVGRQEREIPLRRVQNVDVVQGLFKRPFGLAVVRVETAGGGSTEAVFDFVSETEAERLRTEVRRRARDTVAPTANGAAGTDGDVGEPPDERDYPDGTAAAGDDTFHETVPTHLFELTTRELAVLAASSFRPGALAAPLFLVFSPVGPLVRSLALSLAAPVGGPRSLAGASPDALVVLALVSLVPTVVVAWLASAALTVVGYYGFRLGRLDDDLVYERGLFSRYSGSVPLSKVQTVAVTENPLARRLGYAGLAVETAGYGTQQAAQEGNQSVVPLADRERVTTLARRLEGVEEPALDPLPERARRRYAARGLLAVLGATLLTTLAAWAVDGFSLWYLPLALLPVVPLAAHYTWVNRGYALADDHVVVRSGFWRRATYLVPYDRLQTVQVRASVFQRRLGLANVVVDTASSARLGSTDATVFDVDRATATDLARTLRERLQRSLHRGRRRERPVREA</sequence>
<dbReference type="InterPro" id="IPR014529">
    <property type="entry name" value="UCP026631"/>
</dbReference>
<keyword evidence="2" id="KW-0812">Transmembrane</keyword>
<accession>A0ABD5UA28</accession>
<reference evidence="4 5" key="1">
    <citation type="journal article" date="2019" name="Int. J. Syst. Evol. Microbiol.">
        <title>The Global Catalogue of Microorganisms (GCM) 10K type strain sequencing project: providing services to taxonomists for standard genome sequencing and annotation.</title>
        <authorList>
            <consortium name="The Broad Institute Genomics Platform"/>
            <consortium name="The Broad Institute Genome Sequencing Center for Infectious Disease"/>
            <person name="Wu L."/>
            <person name="Ma J."/>
        </authorList>
    </citation>
    <scope>NUCLEOTIDE SEQUENCE [LARGE SCALE GENOMIC DNA]</scope>
    <source>
        <strain evidence="4 5">PSRA2</strain>
    </source>
</reference>
<protein>
    <submittedName>
        <fullName evidence="4">PH domain-containing protein</fullName>
    </submittedName>
</protein>
<feature type="domain" description="YdbS-like PH" evidence="3">
    <location>
        <begin position="429"/>
        <end position="510"/>
    </location>
</feature>
<proteinExistence type="predicted"/>
<feature type="transmembrane region" description="Helical" evidence="2">
    <location>
        <begin position="211"/>
        <end position="230"/>
    </location>
</feature>
<organism evidence="4 5">
    <name type="scientific">Halomarina ordinaria</name>
    <dbReference type="NCBI Taxonomy" id="3033939"/>
    <lineage>
        <taxon>Archaea</taxon>
        <taxon>Methanobacteriati</taxon>
        <taxon>Methanobacteriota</taxon>
        <taxon>Stenosarchaea group</taxon>
        <taxon>Halobacteria</taxon>
        <taxon>Halobacteriales</taxon>
        <taxon>Natronomonadaceae</taxon>
        <taxon>Halomarina</taxon>
    </lineage>
</organism>
<dbReference type="PANTHER" id="PTHR34473:SF3">
    <property type="entry name" value="TRANSMEMBRANE PROTEIN-RELATED"/>
    <property type="match status" value="1"/>
</dbReference>
<dbReference type="Pfam" id="PF03703">
    <property type="entry name" value="bPH_2"/>
    <property type="match status" value="3"/>
</dbReference>
<feature type="transmembrane region" description="Helical" evidence="2">
    <location>
        <begin position="12"/>
        <end position="32"/>
    </location>
</feature>
<feature type="transmembrane region" description="Helical" evidence="2">
    <location>
        <begin position="411"/>
        <end position="430"/>
    </location>
</feature>
<dbReference type="EMBL" id="JBHSXM010000001">
    <property type="protein sequence ID" value="MFC6835607.1"/>
    <property type="molecule type" value="Genomic_DNA"/>
</dbReference>
<feature type="region of interest" description="Disordered" evidence="1">
    <location>
        <begin position="143"/>
        <end position="179"/>
    </location>
</feature>
<evidence type="ECO:0000256" key="2">
    <source>
        <dbReference type="SAM" id="Phobius"/>
    </source>
</evidence>
<evidence type="ECO:0000313" key="4">
    <source>
        <dbReference type="EMBL" id="MFC6835607.1"/>
    </source>
</evidence>
<feature type="transmembrane region" description="Helical" evidence="2">
    <location>
        <begin position="387"/>
        <end position="405"/>
    </location>
</feature>
<name>A0ABD5UA28_9EURY</name>
<gene>
    <name evidence="4" type="ORF">ACFQHK_03690</name>
</gene>
<feature type="transmembrane region" description="Helical" evidence="2">
    <location>
        <begin position="250"/>
        <end position="276"/>
    </location>
</feature>
<keyword evidence="2" id="KW-1133">Transmembrane helix</keyword>
<dbReference type="AlphaFoldDB" id="A0ABD5UA28"/>
<comment type="caution">
    <text evidence="4">The sequence shown here is derived from an EMBL/GenBank/DDBJ whole genome shotgun (WGS) entry which is preliminary data.</text>
</comment>